<dbReference type="Pfam" id="PF11104">
    <property type="entry name" value="PilM_2"/>
    <property type="match status" value="1"/>
</dbReference>
<dbReference type="InterPro" id="IPR005883">
    <property type="entry name" value="PilM"/>
</dbReference>
<comment type="caution">
    <text evidence="2">The sequence shown here is derived from an EMBL/GenBank/DDBJ whole genome shotgun (WGS) entry which is preliminary data.</text>
</comment>
<evidence type="ECO:0000313" key="3">
    <source>
        <dbReference type="Proteomes" id="UP000196536"/>
    </source>
</evidence>
<dbReference type="PANTHER" id="PTHR32432:SF3">
    <property type="entry name" value="ETHANOLAMINE UTILIZATION PROTEIN EUTJ"/>
    <property type="match status" value="1"/>
</dbReference>
<evidence type="ECO:0000259" key="1">
    <source>
        <dbReference type="SMART" id="SM00842"/>
    </source>
</evidence>
<dbReference type="EMBL" id="NEXX01000004">
    <property type="protein sequence ID" value="OUY06577.1"/>
    <property type="molecule type" value="Genomic_DNA"/>
</dbReference>
<dbReference type="AlphaFoldDB" id="A0A1Z9YWJ3"/>
<dbReference type="PANTHER" id="PTHR32432">
    <property type="entry name" value="CELL DIVISION PROTEIN FTSA-RELATED"/>
    <property type="match status" value="1"/>
</dbReference>
<dbReference type="NCBIfam" id="TIGR01175">
    <property type="entry name" value="pilM"/>
    <property type="match status" value="1"/>
</dbReference>
<dbReference type="CDD" id="cd24049">
    <property type="entry name" value="ASKHA_NBD_PilM"/>
    <property type="match status" value="1"/>
</dbReference>
<organism evidence="2 3">
    <name type="scientific">Acinetobacter populi</name>
    <dbReference type="NCBI Taxonomy" id="1582270"/>
    <lineage>
        <taxon>Bacteria</taxon>
        <taxon>Pseudomonadati</taxon>
        <taxon>Pseudomonadota</taxon>
        <taxon>Gammaproteobacteria</taxon>
        <taxon>Moraxellales</taxon>
        <taxon>Moraxellaceae</taxon>
        <taxon>Acinetobacter</taxon>
    </lineage>
</organism>
<accession>A0A1Z9YWJ3</accession>
<dbReference type="InterPro" id="IPR050696">
    <property type="entry name" value="FtsA/MreB"/>
</dbReference>
<dbReference type="Gene3D" id="3.30.420.40">
    <property type="match status" value="2"/>
</dbReference>
<dbReference type="RefSeq" id="WP_087620935.1">
    <property type="nucleotide sequence ID" value="NZ_JAKVJF010000030.1"/>
</dbReference>
<dbReference type="GO" id="GO:0051301">
    <property type="term" value="P:cell division"/>
    <property type="evidence" value="ECO:0007669"/>
    <property type="project" value="InterPro"/>
</dbReference>
<dbReference type="SUPFAM" id="SSF53067">
    <property type="entry name" value="Actin-like ATPase domain"/>
    <property type="match status" value="2"/>
</dbReference>
<proteinExistence type="predicted"/>
<dbReference type="PIRSF" id="PIRSF019169">
    <property type="entry name" value="PilM"/>
    <property type="match status" value="1"/>
</dbReference>
<reference evidence="2 3" key="1">
    <citation type="submission" date="2017-05" db="EMBL/GenBank/DDBJ databases">
        <title>Acinetobacter populi ANC 5415 (= PBJ7), whole genome shotgun sequencing project.</title>
        <authorList>
            <person name="Nemec A."/>
            <person name="Radolfova-Krizova L."/>
        </authorList>
    </citation>
    <scope>NUCLEOTIDE SEQUENCE [LARGE SCALE GENOMIC DNA]</scope>
    <source>
        <strain evidence="2 3">PBJ7</strain>
    </source>
</reference>
<sequence length="352" mass="38943">MLKLNSKASKGVVGIDISSTSVKLIQLSEKNGKFQVEAYGVLPLAENDVMDKTIMQPENVGEVLERTYNLANPSLKQVAVAVPTISAITKIIEMDADMNDDEREVQIRMDAEQYIPYPLDEVSLDFEILKTNDRNPNKVDVLLVATRTENVEKRVEVVELAGLKAKIVDVESYALERAYALLADSLPMGANLVGVLDIGHTQTTLTVLDHGKVIYSREQSFGGKQLTQEVQQRYGLSYAEAGFSKKERNLPDDYETEILYPFMDALAQQAARSLQFFFSSSQYSEIDHLLLAGGGANIQGLPKLLQDNLGYRVTVANPFLRMSYAPQVDIKKLENDASSLLVASGLALRSFD</sequence>
<dbReference type="Gene3D" id="3.30.1490.300">
    <property type="match status" value="1"/>
</dbReference>
<dbReference type="SMART" id="SM00842">
    <property type="entry name" value="FtsA"/>
    <property type="match status" value="1"/>
</dbReference>
<keyword evidence="3" id="KW-1185">Reference proteome</keyword>
<gene>
    <name evidence="2" type="ORF">CAP51_11645</name>
</gene>
<dbReference type="InterPro" id="IPR043129">
    <property type="entry name" value="ATPase_NBD"/>
</dbReference>
<protein>
    <submittedName>
        <fullName evidence="2">Pilus assembly protein PilM</fullName>
    </submittedName>
</protein>
<feature type="domain" description="SHS2" evidence="1">
    <location>
        <begin position="12"/>
        <end position="181"/>
    </location>
</feature>
<evidence type="ECO:0000313" key="2">
    <source>
        <dbReference type="EMBL" id="OUY06577.1"/>
    </source>
</evidence>
<dbReference type="InterPro" id="IPR003494">
    <property type="entry name" value="SHS2_FtsA"/>
</dbReference>
<dbReference type="Proteomes" id="UP000196536">
    <property type="component" value="Unassembled WGS sequence"/>
</dbReference>
<dbReference type="OrthoDB" id="9773403at2"/>
<name>A0A1Z9YWJ3_9GAMM</name>